<dbReference type="RefSeq" id="WP_269818977.1">
    <property type="nucleotide sequence ID" value="NZ_CP114976.1"/>
</dbReference>
<keyword evidence="4" id="KW-1185">Reference proteome</keyword>
<dbReference type="Pfam" id="PF00534">
    <property type="entry name" value="Glycos_transf_1"/>
    <property type="match status" value="1"/>
</dbReference>
<name>A0AAE9VPS9_9GAMM</name>
<evidence type="ECO:0000313" key="3">
    <source>
        <dbReference type="EMBL" id="WBE26031.1"/>
    </source>
</evidence>
<sequence>MKVLFIIPDYSGTGGAETVINTVCTELKNRKIKYHVYIAAKHKIKNETTNLKWLESIKHSRENFNLKFKNLNELFHSLKIKKIIRNEKIDKIITVDGKGISLARKAIGKNNKDIMLFSWAHITTQKVKGNNLFKKADHHITISKKISDQIEKIGVNRKDITTVYNPIYPQESTIAFNSKNFLFMGRLRESHKQVSTIFSALSKVSGEWILHIVGDGPDSEKYKHQVKELGIEDKVIFHGFIENPWVYIKKNIESVGALLLSSRIEGFPMVLCEAMSHGIYCISSDCETGPNEIIVKNINGQLFDVGDDKTLSFHIQNIIDEKTSIDQNKIKDSIAHLYTENYMNNLVEILYIKK</sequence>
<feature type="domain" description="Glycosyltransferase subfamily 4-like N-terminal" evidence="2">
    <location>
        <begin position="14"/>
        <end position="169"/>
    </location>
</feature>
<dbReference type="KEGG" id="dce:O6P33_04120"/>
<keyword evidence="3" id="KW-0328">Glycosyltransferase</keyword>
<dbReference type="GO" id="GO:0016757">
    <property type="term" value="F:glycosyltransferase activity"/>
    <property type="evidence" value="ECO:0007669"/>
    <property type="project" value="UniProtKB-KW"/>
</dbReference>
<dbReference type="EC" id="2.4.-.-" evidence="3"/>
<gene>
    <name evidence="3" type="ORF">O6P33_04120</name>
</gene>
<organism evidence="3 4">
    <name type="scientific">Denitrificimonas caeni</name>
    <dbReference type="NCBI Taxonomy" id="521720"/>
    <lineage>
        <taxon>Bacteria</taxon>
        <taxon>Pseudomonadati</taxon>
        <taxon>Pseudomonadota</taxon>
        <taxon>Gammaproteobacteria</taxon>
        <taxon>Pseudomonadales</taxon>
        <taxon>Pseudomonadaceae</taxon>
        <taxon>Denitrificimonas</taxon>
    </lineage>
</organism>
<evidence type="ECO:0000259" key="1">
    <source>
        <dbReference type="Pfam" id="PF00534"/>
    </source>
</evidence>
<evidence type="ECO:0000259" key="2">
    <source>
        <dbReference type="Pfam" id="PF13439"/>
    </source>
</evidence>
<proteinExistence type="predicted"/>
<dbReference type="Gene3D" id="3.40.50.2000">
    <property type="entry name" value="Glycogen Phosphorylase B"/>
    <property type="match status" value="2"/>
</dbReference>
<dbReference type="InterPro" id="IPR028098">
    <property type="entry name" value="Glyco_trans_4-like_N"/>
</dbReference>
<dbReference type="PANTHER" id="PTHR12526:SF630">
    <property type="entry name" value="GLYCOSYLTRANSFERASE"/>
    <property type="match status" value="1"/>
</dbReference>
<dbReference type="CDD" id="cd03811">
    <property type="entry name" value="GT4_GT28_WabH-like"/>
    <property type="match status" value="1"/>
</dbReference>
<dbReference type="InterPro" id="IPR001296">
    <property type="entry name" value="Glyco_trans_1"/>
</dbReference>
<dbReference type="EMBL" id="CP114976">
    <property type="protein sequence ID" value="WBE26031.1"/>
    <property type="molecule type" value="Genomic_DNA"/>
</dbReference>
<dbReference type="SUPFAM" id="SSF53756">
    <property type="entry name" value="UDP-Glycosyltransferase/glycogen phosphorylase"/>
    <property type="match status" value="1"/>
</dbReference>
<feature type="domain" description="Glycosyl transferase family 1" evidence="1">
    <location>
        <begin position="170"/>
        <end position="325"/>
    </location>
</feature>
<accession>A0AAE9VPS9</accession>
<dbReference type="GO" id="GO:1901135">
    <property type="term" value="P:carbohydrate derivative metabolic process"/>
    <property type="evidence" value="ECO:0007669"/>
    <property type="project" value="UniProtKB-ARBA"/>
</dbReference>
<evidence type="ECO:0000313" key="4">
    <source>
        <dbReference type="Proteomes" id="UP001212189"/>
    </source>
</evidence>
<protein>
    <submittedName>
        <fullName evidence="3">Glycosyltransferase</fullName>
        <ecNumber evidence="3">2.4.-.-</ecNumber>
    </submittedName>
</protein>
<dbReference type="AlphaFoldDB" id="A0AAE9VPS9"/>
<dbReference type="Pfam" id="PF13439">
    <property type="entry name" value="Glyco_transf_4"/>
    <property type="match status" value="1"/>
</dbReference>
<dbReference type="Proteomes" id="UP001212189">
    <property type="component" value="Chromosome"/>
</dbReference>
<reference evidence="3 4" key="1">
    <citation type="submission" date="2022-12" db="EMBL/GenBank/DDBJ databases">
        <title>Coexistence and Characterization of a Novel Tigecycline Resistance gene tet(X) variant and blaNDM-1 in a Pseudomonas caeni Isolate of Chicken Origin.</title>
        <authorList>
            <person name="Lu X."/>
            <person name="Zhang L."/>
            <person name="Li R."/>
            <person name="Wang Z."/>
        </authorList>
    </citation>
    <scope>NUCLEOTIDE SEQUENCE [LARGE SCALE GENOMIC DNA]</scope>
    <source>
        <strain evidence="3 4">CE14</strain>
    </source>
</reference>
<keyword evidence="3" id="KW-0808">Transferase</keyword>
<dbReference type="PANTHER" id="PTHR12526">
    <property type="entry name" value="GLYCOSYLTRANSFERASE"/>
    <property type="match status" value="1"/>
</dbReference>